<accession>A0A1J5TUH6</accession>
<name>A0A1J5TUH6_9GAMM</name>
<evidence type="ECO:0000313" key="2">
    <source>
        <dbReference type="EMBL" id="CAB5504126.1"/>
    </source>
</evidence>
<dbReference type="Gene3D" id="3.90.10.10">
    <property type="entry name" value="Cytochrome C3"/>
    <property type="match status" value="1"/>
</dbReference>
<dbReference type="EMBL" id="CP024634">
    <property type="protein sequence ID" value="AYQ57414.1"/>
    <property type="molecule type" value="Genomic_DNA"/>
</dbReference>
<dbReference type="RefSeq" id="WP_071564629.1">
    <property type="nucleotide sequence ID" value="NZ_CAESAR020000017.1"/>
</dbReference>
<dbReference type="EMBL" id="MIQH01000652">
    <property type="protein sequence ID" value="OIR24467.1"/>
    <property type="molecule type" value="Genomic_DNA"/>
</dbReference>
<keyword evidence="6" id="KW-1185">Reference proteome</keyword>
<evidence type="ECO:0000313" key="6">
    <source>
        <dbReference type="Proteomes" id="UP000643672"/>
    </source>
</evidence>
<dbReference type="SUPFAM" id="SSF48695">
    <property type="entry name" value="Multiheme cytochromes"/>
    <property type="match status" value="1"/>
</dbReference>
<sequence>MKHLLIIFLTLALNTVSAHSDKHVNLGDRATELKEEGKSRDIHPSLVEIRKMHPEFLLHKRDKTLRQGVRTRRNSLKECVNCHSSSKNGEYIPVNAPDQFCSTCHQKVGTSLDCFSCHRTTPKEEL</sequence>
<gene>
    <name evidence="3" type="ORF">BGC33_10600</name>
    <name evidence="1" type="ORF">MS2017_1740</name>
    <name evidence="2" type="ORF">THERMOS_1901</name>
</gene>
<dbReference type="Proteomes" id="UP000182798">
    <property type="component" value="Unassembled WGS sequence"/>
</dbReference>
<reference evidence="3" key="2">
    <citation type="journal article" date="2017" name="Stand. Genomic Sci.">
        <title>Genome sequence of the sulfur-oxidizing Bathymodiolus thermophilus gill endosymbiont.</title>
        <authorList>
            <person name="Ponnudurai R."/>
            <person name="Sayavedra L."/>
            <person name="Kleiner M."/>
            <person name="Heiden S.E."/>
            <person name="Thurmer A."/>
            <person name="Felbeck H."/>
            <person name="Schluter R."/>
            <person name="Sievert S.M."/>
            <person name="Daniel R."/>
            <person name="Schweder T."/>
            <person name="Markert S."/>
        </authorList>
    </citation>
    <scope>NUCLEOTIDE SEQUENCE</scope>
    <source>
        <strain evidence="3">BAT/CrabSpa'14</strain>
    </source>
</reference>
<proteinExistence type="predicted"/>
<dbReference type="AlphaFoldDB" id="A0A1J5TUH6"/>
<evidence type="ECO:0000313" key="3">
    <source>
        <dbReference type="EMBL" id="OIR24467.1"/>
    </source>
</evidence>
<dbReference type="InterPro" id="IPR036280">
    <property type="entry name" value="Multihaem_cyt_sf"/>
</dbReference>
<evidence type="ECO:0000313" key="1">
    <source>
        <dbReference type="EMBL" id="AYQ57414.1"/>
    </source>
</evidence>
<reference evidence="4" key="1">
    <citation type="submission" date="2016-09" db="EMBL/GenBank/DDBJ databases">
        <title>Genome Sequence of Bathymodiolus thermophilus sulfur-oxidizing gill endosymbiont.</title>
        <authorList>
            <person name="Ponnudurai R."/>
            <person name="Kleiner M."/>
            <person name="Sayavedra L."/>
            <person name="Thuermer A."/>
            <person name="Felbeck H."/>
            <person name="Schlueter R."/>
            <person name="Schweder T."/>
            <person name="Markert S."/>
        </authorList>
    </citation>
    <scope>NUCLEOTIDE SEQUENCE [LARGE SCALE GENOMIC DNA]</scope>
    <source>
        <strain evidence="4">BAT/CrabSpa'14</strain>
    </source>
</reference>
<evidence type="ECO:0000313" key="5">
    <source>
        <dbReference type="Proteomes" id="UP000278334"/>
    </source>
</evidence>
<dbReference type="EMBL" id="CAESAQ020000078">
    <property type="protein sequence ID" value="CAB5504126.1"/>
    <property type="molecule type" value="Genomic_DNA"/>
</dbReference>
<protein>
    <submittedName>
        <fullName evidence="1 2">Sulfite reduction-associated complex DsrMKJOP multiheme protein DsrJ</fullName>
    </submittedName>
    <submittedName>
        <fullName evidence="3">Sulfur reduction protein DsrJ</fullName>
    </submittedName>
</protein>
<dbReference type="Proteomes" id="UP000278334">
    <property type="component" value="Chromosome"/>
</dbReference>
<dbReference type="OrthoDB" id="9790557at2"/>
<organism evidence="3 4">
    <name type="scientific">Bathymodiolus thermophilus thioautotrophic gill symbiont</name>
    <dbReference type="NCBI Taxonomy" id="2360"/>
    <lineage>
        <taxon>Bacteria</taxon>
        <taxon>Pseudomonadati</taxon>
        <taxon>Pseudomonadota</taxon>
        <taxon>Gammaproteobacteria</taxon>
        <taxon>sulfur-oxidizing symbionts</taxon>
    </lineage>
</organism>
<evidence type="ECO:0000313" key="4">
    <source>
        <dbReference type="Proteomes" id="UP000182798"/>
    </source>
</evidence>
<dbReference type="KEGG" id="bthg:MS2017_1740"/>
<reference evidence="1 5" key="3">
    <citation type="submission" date="2017-11" db="EMBL/GenBank/DDBJ databases">
        <title>Genome sequence of the bacterial symbiont EPR9N from a vent mussel Bathymodiolus thermophilus.</title>
        <authorList>
            <person name="Won Y.-J."/>
        </authorList>
    </citation>
    <scope>NUCLEOTIDE SEQUENCE [LARGE SCALE GENOMIC DNA]</scope>
    <source>
        <strain evidence="1 5">EPR9N</strain>
    </source>
</reference>
<reference evidence="2 6" key="4">
    <citation type="submission" date="2020-05" db="EMBL/GenBank/DDBJ databases">
        <authorList>
            <person name="Petersen J."/>
            <person name="Sayavedra L."/>
        </authorList>
    </citation>
    <scope>NUCLEOTIDE SEQUENCE [LARGE SCALE GENOMIC DNA]</scope>
    <source>
        <strain evidence="2">B thermophilus SOXS</strain>
    </source>
</reference>
<dbReference type="Proteomes" id="UP000643672">
    <property type="component" value="Unassembled WGS sequence"/>
</dbReference>